<accession>A0A8X6SAH8</accession>
<keyword evidence="4" id="KW-1185">Reference proteome</keyword>
<dbReference type="GO" id="GO:0042575">
    <property type="term" value="C:DNA polymerase complex"/>
    <property type="evidence" value="ECO:0007669"/>
    <property type="project" value="UniProtKB-ARBA"/>
</dbReference>
<dbReference type="Gene3D" id="2.40.70.10">
    <property type="entry name" value="Acid Proteases"/>
    <property type="match status" value="1"/>
</dbReference>
<reference evidence="3" key="1">
    <citation type="submission" date="2020-08" db="EMBL/GenBank/DDBJ databases">
        <title>Multicomponent nature underlies the extraordinary mechanical properties of spider dragline silk.</title>
        <authorList>
            <person name="Kono N."/>
            <person name="Nakamura H."/>
            <person name="Mori M."/>
            <person name="Yoshida Y."/>
            <person name="Ohtoshi R."/>
            <person name="Malay A.D."/>
            <person name="Moran D.A.P."/>
            <person name="Tomita M."/>
            <person name="Numata K."/>
            <person name="Arakawa K."/>
        </authorList>
    </citation>
    <scope>NUCLEOTIDE SEQUENCE</scope>
</reference>
<dbReference type="InterPro" id="IPR040676">
    <property type="entry name" value="DUF5641"/>
</dbReference>
<dbReference type="SUPFAM" id="SSF53098">
    <property type="entry name" value="Ribonuclease H-like"/>
    <property type="match status" value="1"/>
</dbReference>
<dbReference type="CDD" id="cd00303">
    <property type="entry name" value="retropepsin_like"/>
    <property type="match status" value="1"/>
</dbReference>
<dbReference type="InterPro" id="IPR043502">
    <property type="entry name" value="DNA/RNA_pol_sf"/>
</dbReference>
<protein>
    <submittedName>
        <fullName evidence="3">Integrase catalytic domain-containing protein</fullName>
    </submittedName>
</protein>
<evidence type="ECO:0000313" key="4">
    <source>
        <dbReference type="Proteomes" id="UP000887159"/>
    </source>
</evidence>
<dbReference type="GO" id="GO:0015074">
    <property type="term" value="P:DNA integration"/>
    <property type="evidence" value="ECO:0007669"/>
    <property type="project" value="InterPro"/>
</dbReference>
<evidence type="ECO:0000313" key="3">
    <source>
        <dbReference type="EMBL" id="GFY10412.1"/>
    </source>
</evidence>
<dbReference type="GO" id="GO:0003676">
    <property type="term" value="F:nucleic acid binding"/>
    <property type="evidence" value="ECO:0007669"/>
    <property type="project" value="InterPro"/>
</dbReference>
<dbReference type="InterPro" id="IPR021109">
    <property type="entry name" value="Peptidase_aspartic_dom_sf"/>
</dbReference>
<dbReference type="InterPro" id="IPR012337">
    <property type="entry name" value="RNaseH-like_sf"/>
</dbReference>
<sequence>MSANKSHRAEGQNQTGNDTNQNKEVAASVNSIQTCFSLLPTLSVNIKNILGENCQVRVMADSGSESTFISEKCLKLLGLKRKNARFQIKGLQDSKIAMTRGCVEIDLVSLHDPKVKLPVKAYVLEKLTAPLPTEKINETHFSHLKNACLADPKFFISNNIDMILGSDYFFSILLPGQITCSQSNLIAQNSIFGFLISGKLTESLNSNSMLNLHINGTNIDNQLKQFWELEEIPNVKDKLLTSEEQFVETHFQNTYACNSDGRFVVKLPFYKSNSELGDSKPAAISRLLAMERKFKNNPDFEKQYKEFMNEYESLGHMSLVNSRSHTSKDQNFLPHHAVIKPSSPTTKLRVVFDASCKTTNGTSLNSLLGVGPKLQRDIFEILLNFRIPRIVFTADIEKMYRQILVADEDQKYQQILWRNNSSENIRTYKLKTVTYGLASASFWPLGADTPNNAISICKDIAHVLSTRGFHLRKWNSNSTEFLAQFSEHSSHDARVEFSKDSNESSKVLGLFWNSSNDTFGFQPSLELTPPLTKRRILSESSKIFDPLGLLSPCTVFMKIFYQKLWLTKTDWDSPIPQQLTEDWLRFQKAFNAINYLTVPRWVILTADNIVELHGFADASSLAYAAAIYCRQKHNGKIKVQLLVSKTKVAPVKQVSIPRLELCGAHLLSKLFKSVLRTLKYYTFDVFAWTDSKIVLSWLSGHPRQWKTFVANRTSEIIEVLPTKHWRHVPSKENPADIASRGIDPKCLPDCKLWWQGPPWLRLETSSWPKAESSCDEASDEVKAEQKSVSIFNLFTHTSNDVIHGLFEHYSSLTKVIRIFAYCQRFIKNCKKIASQGSSISSSHINTTSLTFSETKTAEETIIRWVQGFYFQEEIRSIKKQISLPPKSPLRSLHPFIDEHGLVRVGGRLQNSQLRFNSKHPIILPSQHSISELLIKEQHIAHLHAGPTLLAHVLRQSHWIVGSRKLINKCFRKCLKCNKFKTSTTTPQLMGNLPKHRATLERPFFSCGIDYAGPVLIKCNKGRGTKSTKGYIALFVCLATKAVHIEAVGDLTTDSFIAALRRFSARRGAPRHIYSDNGTNFVGARRKLDEIRKLWLSLPTNEAISYYLSKSSIDWHFIPPSSPHFGGIWESGIRSVKFHLKRVLGETILTFEELTTLLTQIEGLLNSRPLSYVNDSDIECISTLTPSHFLTGDVLLSVPEELPSTSNHRDRWELLQNIKRGFWKKWSSEFISSLQPRKKWQDAQPNLKEDDIVLIKEEGPPGTWPMARVLQVHPGNDGLVRVATVKTKTQCLNDLSINFTNFPYIRTSSDIGWEFVEWAQNEIAVVPDFHKRILFSDEAHFWLNGYINKQNCRIWSEANPQVYVETPLHPEKLTVWCALWAGGIIGPYFFKNDEGHNVTVNGDLYRAMITNFFIPELNNHDVQEPWFQQDGATCYTARATIDLLKDTHSDRLISRFGPVNWPPRSCDLTPLDYFLWGYVKSLVYADKPQTLDHLEDNIRCVIADIWPQMLEKVIENWTSRLDYIRASHGSPMPEIIFKI</sequence>
<dbReference type="PANTHER" id="PTHR47331:SF4">
    <property type="entry name" value="PEPTIDASE S1 DOMAIN-CONTAINING PROTEIN"/>
    <property type="match status" value="1"/>
</dbReference>
<dbReference type="GO" id="GO:0071897">
    <property type="term" value="P:DNA biosynthetic process"/>
    <property type="evidence" value="ECO:0007669"/>
    <property type="project" value="UniProtKB-ARBA"/>
</dbReference>
<proteinExistence type="predicted"/>
<dbReference type="Proteomes" id="UP000887159">
    <property type="component" value="Unassembled WGS sequence"/>
</dbReference>
<comment type="caution">
    <text evidence="3">The sequence shown here is derived from an EMBL/GenBank/DDBJ whole genome shotgun (WGS) entry which is preliminary data.</text>
</comment>
<dbReference type="PROSITE" id="PS50994">
    <property type="entry name" value="INTEGRASE"/>
    <property type="match status" value="1"/>
</dbReference>
<dbReference type="PANTHER" id="PTHR47331">
    <property type="entry name" value="PHD-TYPE DOMAIN-CONTAINING PROTEIN"/>
    <property type="match status" value="1"/>
</dbReference>
<evidence type="ECO:0000256" key="1">
    <source>
        <dbReference type="SAM" id="MobiDB-lite"/>
    </source>
</evidence>
<dbReference type="EMBL" id="BMAU01021297">
    <property type="protein sequence ID" value="GFY10412.1"/>
    <property type="molecule type" value="Genomic_DNA"/>
</dbReference>
<dbReference type="Pfam" id="PF18701">
    <property type="entry name" value="DUF5641"/>
    <property type="match status" value="1"/>
</dbReference>
<feature type="domain" description="Integrase catalytic" evidence="2">
    <location>
        <begin position="998"/>
        <end position="1193"/>
    </location>
</feature>
<dbReference type="SUPFAM" id="SSF56672">
    <property type="entry name" value="DNA/RNA polymerases"/>
    <property type="match status" value="1"/>
</dbReference>
<gene>
    <name evidence="3" type="primary">AVEN_193675_1</name>
    <name evidence="3" type="ORF">TNCV_1463021</name>
</gene>
<dbReference type="Pfam" id="PF05380">
    <property type="entry name" value="Peptidase_A17"/>
    <property type="match status" value="1"/>
</dbReference>
<feature type="region of interest" description="Disordered" evidence="1">
    <location>
        <begin position="1"/>
        <end position="22"/>
    </location>
</feature>
<evidence type="ECO:0000259" key="2">
    <source>
        <dbReference type="PROSITE" id="PS50994"/>
    </source>
</evidence>
<organism evidence="3 4">
    <name type="scientific">Trichonephila clavipes</name>
    <name type="common">Golden silk orbweaver</name>
    <name type="synonym">Nephila clavipes</name>
    <dbReference type="NCBI Taxonomy" id="2585209"/>
    <lineage>
        <taxon>Eukaryota</taxon>
        <taxon>Metazoa</taxon>
        <taxon>Ecdysozoa</taxon>
        <taxon>Arthropoda</taxon>
        <taxon>Chelicerata</taxon>
        <taxon>Arachnida</taxon>
        <taxon>Araneae</taxon>
        <taxon>Araneomorphae</taxon>
        <taxon>Entelegynae</taxon>
        <taxon>Araneoidea</taxon>
        <taxon>Nephilidae</taxon>
        <taxon>Trichonephila</taxon>
    </lineage>
</organism>
<dbReference type="Gene3D" id="3.30.420.10">
    <property type="entry name" value="Ribonuclease H-like superfamily/Ribonuclease H"/>
    <property type="match status" value="2"/>
</dbReference>
<dbReference type="InterPro" id="IPR008042">
    <property type="entry name" value="Retrotrans_Pao"/>
</dbReference>
<dbReference type="InterPro" id="IPR001584">
    <property type="entry name" value="Integrase_cat-core"/>
</dbReference>
<dbReference type="InterPro" id="IPR036397">
    <property type="entry name" value="RNaseH_sf"/>
</dbReference>
<name>A0A8X6SAH8_TRICX</name>
<feature type="compositionally biased region" description="Low complexity" evidence="1">
    <location>
        <begin position="11"/>
        <end position="22"/>
    </location>
</feature>